<dbReference type="PANTHER" id="PTHR30055">
    <property type="entry name" value="HTH-TYPE TRANSCRIPTIONAL REGULATOR RUTR"/>
    <property type="match status" value="1"/>
</dbReference>
<evidence type="ECO:0000256" key="2">
    <source>
        <dbReference type="ARBA" id="ARBA00023125"/>
    </source>
</evidence>
<gene>
    <name evidence="7" type="ORF">AXK60_07625</name>
    <name evidence="6" type="ORF">AXK61_15800</name>
</gene>
<keyword evidence="1" id="KW-0805">Transcription regulation</keyword>
<dbReference type="EMBL" id="LSRE01000008">
    <property type="protein sequence ID" value="KXP00059.1"/>
    <property type="molecule type" value="Genomic_DNA"/>
</dbReference>
<feature type="DNA-binding region" description="H-T-H motif" evidence="4">
    <location>
        <begin position="39"/>
        <end position="58"/>
    </location>
</feature>
<feature type="domain" description="HTH tetR-type" evidence="5">
    <location>
        <begin position="18"/>
        <end position="76"/>
    </location>
</feature>
<keyword evidence="2 4" id="KW-0238">DNA-binding</keyword>
<dbReference type="GO" id="GO:0003700">
    <property type="term" value="F:DNA-binding transcription factor activity"/>
    <property type="evidence" value="ECO:0007669"/>
    <property type="project" value="TreeGrafter"/>
</dbReference>
<dbReference type="GO" id="GO:0000976">
    <property type="term" value="F:transcription cis-regulatory region binding"/>
    <property type="evidence" value="ECO:0007669"/>
    <property type="project" value="TreeGrafter"/>
</dbReference>
<dbReference type="Proteomes" id="UP000070258">
    <property type="component" value="Unassembled WGS sequence"/>
</dbReference>
<organism evidence="7 8">
    <name type="scientific">Tsukamurella pseudospumae</name>
    <dbReference type="NCBI Taxonomy" id="239498"/>
    <lineage>
        <taxon>Bacteria</taxon>
        <taxon>Bacillati</taxon>
        <taxon>Actinomycetota</taxon>
        <taxon>Actinomycetes</taxon>
        <taxon>Mycobacteriales</taxon>
        <taxon>Tsukamurellaceae</taxon>
        <taxon>Tsukamurella</taxon>
    </lineage>
</organism>
<evidence type="ECO:0000313" key="9">
    <source>
        <dbReference type="Proteomes" id="UP000070409"/>
    </source>
</evidence>
<dbReference type="InterPro" id="IPR001647">
    <property type="entry name" value="HTH_TetR"/>
</dbReference>
<dbReference type="Gene3D" id="1.10.357.10">
    <property type="entry name" value="Tetracycline Repressor, domain 2"/>
    <property type="match status" value="1"/>
</dbReference>
<dbReference type="InterPro" id="IPR009057">
    <property type="entry name" value="Homeodomain-like_sf"/>
</dbReference>
<evidence type="ECO:0000256" key="4">
    <source>
        <dbReference type="PROSITE-ProRule" id="PRU00335"/>
    </source>
</evidence>
<dbReference type="Pfam" id="PF21597">
    <property type="entry name" value="TetR_C_43"/>
    <property type="match status" value="1"/>
</dbReference>
<dbReference type="RefSeq" id="WP_068571353.1">
    <property type="nucleotide sequence ID" value="NZ_LSRE01000008.1"/>
</dbReference>
<keyword evidence="3" id="KW-0804">Transcription</keyword>
<evidence type="ECO:0000313" key="8">
    <source>
        <dbReference type="Proteomes" id="UP000070258"/>
    </source>
</evidence>
<dbReference type="STRING" id="239498.AXK60_07625"/>
<dbReference type="AlphaFoldDB" id="A0A138AIW6"/>
<comment type="caution">
    <text evidence="7">The sequence shown here is derived from an EMBL/GenBank/DDBJ whole genome shotgun (WGS) entry which is preliminary data.</text>
</comment>
<dbReference type="PROSITE" id="PS50977">
    <property type="entry name" value="HTH_TETR_2"/>
    <property type="match status" value="1"/>
</dbReference>
<dbReference type="InterPro" id="IPR049445">
    <property type="entry name" value="TetR_SbtR-like_C"/>
</dbReference>
<reference evidence="7" key="2">
    <citation type="submission" date="2016-02" db="EMBL/GenBank/DDBJ databases">
        <authorList>
            <person name="Teng J.L."/>
            <person name="Yang Y."/>
            <person name="Huang Y."/>
            <person name="Guo F."/>
            <person name="Wei W."/>
            <person name="Chen J.H."/>
            <person name="Wong S.Y."/>
            <person name="Lau S.K."/>
            <person name="Woo P.C."/>
        </authorList>
    </citation>
    <scope>NUCLEOTIDE SEQUENCE</scope>
    <source>
        <strain evidence="7">JCM 15929</strain>
    </source>
</reference>
<proteinExistence type="predicted"/>
<dbReference type="Proteomes" id="UP000070409">
    <property type="component" value="Unassembled WGS sequence"/>
</dbReference>
<dbReference type="SUPFAM" id="SSF46689">
    <property type="entry name" value="Homeodomain-like"/>
    <property type="match status" value="1"/>
</dbReference>
<dbReference type="EMBL" id="LSRF01000033">
    <property type="protein sequence ID" value="KXP10319.1"/>
    <property type="molecule type" value="Genomic_DNA"/>
</dbReference>
<evidence type="ECO:0000313" key="6">
    <source>
        <dbReference type="EMBL" id="KXP00059.1"/>
    </source>
</evidence>
<dbReference type="Pfam" id="PF00440">
    <property type="entry name" value="TetR_N"/>
    <property type="match status" value="1"/>
</dbReference>
<dbReference type="InterPro" id="IPR050109">
    <property type="entry name" value="HTH-type_TetR-like_transc_reg"/>
</dbReference>
<dbReference type="PANTHER" id="PTHR30055:SF234">
    <property type="entry name" value="HTH-TYPE TRANSCRIPTIONAL REGULATOR BETI"/>
    <property type="match status" value="1"/>
</dbReference>
<name>A0A138AIW6_9ACTN</name>
<protein>
    <submittedName>
        <fullName evidence="7">TetR family transcriptional regulator</fullName>
    </submittedName>
</protein>
<evidence type="ECO:0000256" key="3">
    <source>
        <dbReference type="ARBA" id="ARBA00023163"/>
    </source>
</evidence>
<evidence type="ECO:0000313" key="7">
    <source>
        <dbReference type="EMBL" id="KXP10319.1"/>
    </source>
</evidence>
<reference evidence="8" key="1">
    <citation type="submission" date="2016-02" db="EMBL/GenBank/DDBJ databases">
        <authorList>
            <person name="Wen L."/>
            <person name="He K."/>
            <person name="Yang H."/>
        </authorList>
    </citation>
    <scope>NUCLEOTIDE SEQUENCE [LARGE SCALE GENOMIC DNA]</scope>
    <source>
        <strain evidence="8">JCM 15929</strain>
    </source>
</reference>
<accession>A0A138AIW6</accession>
<sequence>MEDVDQAGGYGRQRAAAARNRALIVNAARELFAEDPHATLTAVAGRAGVGPGTLYRHFPTRDDLLLAAYQGEIDALAESVDDVLRASASAKDAFVEWFAMLAASIRRKHRLGDALHSAAAQAVADEAWGPMSVAVGKLLDACVAEGVVAQGHDAADVIMLMSFLWRVAPTPDGRAQATRLLDVVFAGLGSA</sequence>
<keyword evidence="9" id="KW-1185">Reference proteome</keyword>
<reference evidence="6 9" key="3">
    <citation type="submission" date="2016-02" db="EMBL/GenBank/DDBJ databases">
        <authorList>
            <person name="Teng J.L."/>
            <person name="Tang Y."/>
            <person name="Huang Y."/>
            <person name="Guo F."/>
            <person name="Wei W."/>
            <person name="Chen J.H."/>
            <person name="Wong S.Y."/>
            <person name="Lau S.K."/>
            <person name="Woo P.C."/>
        </authorList>
    </citation>
    <scope>NUCLEOTIDE SEQUENCE [LARGE SCALE GENOMIC DNA]</scope>
    <source>
        <strain evidence="6 9">JCM 13375</strain>
    </source>
</reference>
<evidence type="ECO:0000256" key="1">
    <source>
        <dbReference type="ARBA" id="ARBA00023015"/>
    </source>
</evidence>
<evidence type="ECO:0000259" key="5">
    <source>
        <dbReference type="PROSITE" id="PS50977"/>
    </source>
</evidence>